<dbReference type="AlphaFoldDB" id="R7UIL5"/>
<dbReference type="InterPro" id="IPR001054">
    <property type="entry name" value="A/G_cyclase"/>
</dbReference>
<dbReference type="PANTHER" id="PTHR11920:SF501">
    <property type="entry name" value="GUANYLATE CYCLASE 32E"/>
    <property type="match status" value="1"/>
</dbReference>
<dbReference type="Proteomes" id="UP000014760">
    <property type="component" value="Unassembled WGS sequence"/>
</dbReference>
<dbReference type="Gene3D" id="6.10.250.780">
    <property type="match status" value="1"/>
</dbReference>
<keyword evidence="9" id="KW-0675">Receptor</keyword>
<dbReference type="EC" id="4.6.1.2" evidence="2 14"/>
<dbReference type="InterPro" id="IPR018297">
    <property type="entry name" value="A/G_cyclase_CS"/>
</dbReference>
<dbReference type="EMBL" id="KB303020">
    <property type="protein sequence ID" value="ELU03633.1"/>
    <property type="molecule type" value="Genomic_DNA"/>
</dbReference>
<dbReference type="Gene3D" id="1.10.510.10">
    <property type="entry name" value="Transferase(Phosphotransferase) domain 1"/>
    <property type="match status" value="1"/>
</dbReference>
<evidence type="ECO:0000256" key="4">
    <source>
        <dbReference type="ARBA" id="ARBA00022729"/>
    </source>
</evidence>
<protein>
    <recommendedName>
        <fullName evidence="2 14">Guanylate cyclase</fullName>
        <ecNumber evidence="2 14">4.6.1.2</ecNumber>
    </recommendedName>
</protein>
<evidence type="ECO:0000256" key="8">
    <source>
        <dbReference type="ARBA" id="ARBA00023136"/>
    </source>
</evidence>
<dbReference type="HOGENOM" id="CLU_001072_11_0_1"/>
<dbReference type="EnsemblMetazoa" id="CapteT166938">
    <property type="protein sequence ID" value="CapteP166938"/>
    <property type="gene ID" value="CapteG166938"/>
</dbReference>
<comment type="similarity">
    <text evidence="13">Belongs to the adenylyl cyclase class-4/guanylyl cyclase family.</text>
</comment>
<reference evidence="17 19" key="2">
    <citation type="journal article" date="2013" name="Nature">
        <title>Insights into bilaterian evolution from three spiralian genomes.</title>
        <authorList>
            <person name="Simakov O."/>
            <person name="Marletaz F."/>
            <person name="Cho S.J."/>
            <person name="Edsinger-Gonzales E."/>
            <person name="Havlak P."/>
            <person name="Hellsten U."/>
            <person name="Kuo D.H."/>
            <person name="Larsson T."/>
            <person name="Lv J."/>
            <person name="Arendt D."/>
            <person name="Savage R."/>
            <person name="Osoegawa K."/>
            <person name="de Jong P."/>
            <person name="Grimwood J."/>
            <person name="Chapman J.A."/>
            <person name="Shapiro H."/>
            <person name="Aerts A."/>
            <person name="Otillar R.P."/>
            <person name="Terry A.Y."/>
            <person name="Boore J.L."/>
            <person name="Grigoriev I.V."/>
            <person name="Lindberg D.R."/>
            <person name="Seaver E.C."/>
            <person name="Weisblat D.A."/>
            <person name="Putnam N.H."/>
            <person name="Rokhsar D.S."/>
        </authorList>
    </citation>
    <scope>NUCLEOTIDE SEQUENCE</scope>
    <source>
        <strain evidence="17 19">I ESC-2004</strain>
    </source>
</reference>
<name>R7UIL5_CAPTE</name>
<dbReference type="PROSITE" id="PS00452">
    <property type="entry name" value="GUANYLATE_CYCLASE_1"/>
    <property type="match status" value="1"/>
</dbReference>
<evidence type="ECO:0000256" key="12">
    <source>
        <dbReference type="ARBA" id="ARBA00023293"/>
    </source>
</evidence>
<keyword evidence="12 14" id="KW-0141">cGMP biosynthesis</keyword>
<evidence type="ECO:0000256" key="9">
    <source>
        <dbReference type="ARBA" id="ARBA00023170"/>
    </source>
</evidence>
<keyword evidence="7" id="KW-0342">GTP-binding</keyword>
<dbReference type="PANTHER" id="PTHR11920">
    <property type="entry name" value="GUANYLYL CYCLASE"/>
    <property type="match status" value="1"/>
</dbReference>
<evidence type="ECO:0000256" key="1">
    <source>
        <dbReference type="ARBA" id="ARBA00004479"/>
    </source>
</evidence>
<keyword evidence="3" id="KW-0812">Transmembrane</keyword>
<evidence type="ECO:0000256" key="7">
    <source>
        <dbReference type="ARBA" id="ARBA00023134"/>
    </source>
</evidence>
<dbReference type="GO" id="GO:0005886">
    <property type="term" value="C:plasma membrane"/>
    <property type="evidence" value="ECO:0007669"/>
    <property type="project" value="TreeGrafter"/>
</dbReference>
<dbReference type="GO" id="GO:0004713">
    <property type="term" value="F:protein tyrosine kinase activity"/>
    <property type="evidence" value="ECO:0007669"/>
    <property type="project" value="InterPro"/>
</dbReference>
<comment type="catalytic activity">
    <reaction evidence="14">
        <text>GTP = 3',5'-cyclic GMP + diphosphate</text>
        <dbReference type="Rhea" id="RHEA:13665"/>
        <dbReference type="ChEBI" id="CHEBI:33019"/>
        <dbReference type="ChEBI" id="CHEBI:37565"/>
        <dbReference type="ChEBI" id="CHEBI:57746"/>
        <dbReference type="EC" id="4.6.1.2"/>
    </reaction>
</comment>
<evidence type="ECO:0000256" key="10">
    <source>
        <dbReference type="ARBA" id="ARBA00023180"/>
    </source>
</evidence>
<dbReference type="GO" id="GO:0005525">
    <property type="term" value="F:GTP binding"/>
    <property type="evidence" value="ECO:0007669"/>
    <property type="project" value="UniProtKB-KW"/>
</dbReference>
<evidence type="ECO:0000256" key="6">
    <source>
        <dbReference type="ARBA" id="ARBA00022989"/>
    </source>
</evidence>
<dbReference type="Gene3D" id="3.30.70.1230">
    <property type="entry name" value="Nucleotide cyclase"/>
    <property type="match status" value="1"/>
</dbReference>
<dbReference type="InterPro" id="IPR029787">
    <property type="entry name" value="Nucleotide_cyclase"/>
</dbReference>
<dbReference type="GO" id="GO:0001653">
    <property type="term" value="F:peptide receptor activity"/>
    <property type="evidence" value="ECO:0007669"/>
    <property type="project" value="TreeGrafter"/>
</dbReference>
<evidence type="ECO:0000256" key="5">
    <source>
        <dbReference type="ARBA" id="ARBA00022741"/>
    </source>
</evidence>
<dbReference type="GO" id="GO:0004016">
    <property type="term" value="F:adenylate cyclase activity"/>
    <property type="evidence" value="ECO:0007669"/>
    <property type="project" value="TreeGrafter"/>
</dbReference>
<dbReference type="InterPro" id="IPR011645">
    <property type="entry name" value="HNOB_dom_associated"/>
</dbReference>
<evidence type="ECO:0000256" key="3">
    <source>
        <dbReference type="ARBA" id="ARBA00022692"/>
    </source>
</evidence>
<dbReference type="InterPro" id="IPR001245">
    <property type="entry name" value="Ser-Thr/Tyr_kinase_cat_dom"/>
</dbReference>
<dbReference type="SMART" id="SM00044">
    <property type="entry name" value="CYCc"/>
    <property type="match status" value="1"/>
</dbReference>
<keyword evidence="5" id="KW-0547">Nucleotide-binding</keyword>
<dbReference type="InterPro" id="IPR000719">
    <property type="entry name" value="Prot_kinase_dom"/>
</dbReference>
<reference evidence="18" key="3">
    <citation type="submission" date="2015-06" db="UniProtKB">
        <authorList>
            <consortium name="EnsemblMetazoa"/>
        </authorList>
    </citation>
    <scope>IDENTIFICATION</scope>
</reference>
<feature type="domain" description="Protein kinase" evidence="15">
    <location>
        <begin position="1"/>
        <end position="163"/>
    </location>
</feature>
<dbReference type="GO" id="GO:0004383">
    <property type="term" value="F:guanylate cyclase activity"/>
    <property type="evidence" value="ECO:0007669"/>
    <property type="project" value="UniProtKB-EC"/>
</dbReference>
<evidence type="ECO:0000256" key="2">
    <source>
        <dbReference type="ARBA" id="ARBA00012202"/>
    </source>
</evidence>
<dbReference type="InterPro" id="IPR050401">
    <property type="entry name" value="Cyclic_nucleotide_synthase"/>
</dbReference>
<comment type="subcellular location">
    <subcellularLocation>
        <location evidence="1">Membrane</location>
        <topology evidence="1">Single-pass type I membrane protein</topology>
    </subcellularLocation>
</comment>
<reference evidence="19" key="1">
    <citation type="submission" date="2012-12" db="EMBL/GenBank/DDBJ databases">
        <authorList>
            <person name="Hellsten U."/>
            <person name="Grimwood J."/>
            <person name="Chapman J.A."/>
            <person name="Shapiro H."/>
            <person name="Aerts A."/>
            <person name="Otillar R.P."/>
            <person name="Terry A.Y."/>
            <person name="Boore J.L."/>
            <person name="Simakov O."/>
            <person name="Marletaz F."/>
            <person name="Cho S.-J."/>
            <person name="Edsinger-Gonzales E."/>
            <person name="Havlak P."/>
            <person name="Kuo D.-H."/>
            <person name="Larsson T."/>
            <person name="Lv J."/>
            <person name="Arendt D."/>
            <person name="Savage R."/>
            <person name="Osoegawa K."/>
            <person name="de Jong P."/>
            <person name="Lindberg D.R."/>
            <person name="Seaver E.C."/>
            <person name="Weisblat D.A."/>
            <person name="Putnam N.H."/>
            <person name="Grigoriev I.V."/>
            <person name="Rokhsar D.S."/>
        </authorList>
    </citation>
    <scope>NUCLEOTIDE SEQUENCE</scope>
    <source>
        <strain evidence="19">I ESC-2004</strain>
    </source>
</reference>
<dbReference type="EMBL" id="AMQN01001497">
    <property type="status" value="NOT_ANNOTATED_CDS"/>
    <property type="molecule type" value="Genomic_DNA"/>
</dbReference>
<feature type="domain" description="Guanylate cyclase" evidence="16">
    <location>
        <begin position="238"/>
        <end position="367"/>
    </location>
</feature>
<evidence type="ECO:0000256" key="14">
    <source>
        <dbReference type="RuleBase" id="RU003431"/>
    </source>
</evidence>
<dbReference type="OrthoDB" id="60033at2759"/>
<keyword evidence="10" id="KW-0325">Glycoprotein</keyword>
<dbReference type="GO" id="GO:0005524">
    <property type="term" value="F:ATP binding"/>
    <property type="evidence" value="ECO:0007669"/>
    <property type="project" value="InterPro"/>
</dbReference>
<keyword evidence="11 13" id="KW-0456">Lyase</keyword>
<keyword evidence="19" id="KW-1185">Reference proteome</keyword>
<accession>R7UIL5</accession>
<dbReference type="FunFam" id="3.30.70.1230:FF:000004">
    <property type="entry name" value="Guanylate cyclase"/>
    <property type="match status" value="1"/>
</dbReference>
<evidence type="ECO:0000259" key="15">
    <source>
        <dbReference type="PROSITE" id="PS50011"/>
    </source>
</evidence>
<dbReference type="SUPFAM" id="SSF56112">
    <property type="entry name" value="Protein kinase-like (PK-like)"/>
    <property type="match status" value="1"/>
</dbReference>
<dbReference type="CDD" id="cd07302">
    <property type="entry name" value="CHD"/>
    <property type="match status" value="1"/>
</dbReference>
<proteinExistence type="inferred from homology"/>
<dbReference type="STRING" id="283909.R7UIL5"/>
<dbReference type="SMART" id="SM00219">
    <property type="entry name" value="TyrKc"/>
    <property type="match status" value="1"/>
</dbReference>
<dbReference type="PROSITE" id="PS50011">
    <property type="entry name" value="PROTEIN_KINASE_DOM"/>
    <property type="match status" value="1"/>
</dbReference>
<dbReference type="InterPro" id="IPR011009">
    <property type="entry name" value="Kinase-like_dom_sf"/>
</dbReference>
<evidence type="ECO:0000313" key="18">
    <source>
        <dbReference type="EnsemblMetazoa" id="CapteP166938"/>
    </source>
</evidence>
<dbReference type="Pfam" id="PF07701">
    <property type="entry name" value="HNOBA"/>
    <property type="match status" value="1"/>
</dbReference>
<dbReference type="SUPFAM" id="SSF55073">
    <property type="entry name" value="Nucleotide cyclase"/>
    <property type="match status" value="1"/>
</dbReference>
<evidence type="ECO:0000256" key="11">
    <source>
        <dbReference type="ARBA" id="ARBA00023239"/>
    </source>
</evidence>
<gene>
    <name evidence="17" type="ORF">CAPTEDRAFT_166938</name>
</gene>
<keyword evidence="8" id="KW-0472">Membrane</keyword>
<dbReference type="GO" id="GO:0035556">
    <property type="term" value="P:intracellular signal transduction"/>
    <property type="evidence" value="ECO:0007669"/>
    <property type="project" value="InterPro"/>
</dbReference>
<dbReference type="GO" id="GO:0007168">
    <property type="term" value="P:receptor guanylyl cyclase signaling pathway"/>
    <property type="evidence" value="ECO:0007669"/>
    <property type="project" value="TreeGrafter"/>
</dbReference>
<dbReference type="Pfam" id="PF07714">
    <property type="entry name" value="PK_Tyr_Ser-Thr"/>
    <property type="match status" value="1"/>
</dbReference>
<organism evidence="17">
    <name type="scientific">Capitella teleta</name>
    <name type="common">Polychaete worm</name>
    <dbReference type="NCBI Taxonomy" id="283909"/>
    <lineage>
        <taxon>Eukaryota</taxon>
        <taxon>Metazoa</taxon>
        <taxon>Spiralia</taxon>
        <taxon>Lophotrochozoa</taxon>
        <taxon>Annelida</taxon>
        <taxon>Polychaeta</taxon>
        <taxon>Sedentaria</taxon>
        <taxon>Scolecida</taxon>
        <taxon>Capitellidae</taxon>
        <taxon>Capitella</taxon>
    </lineage>
</organism>
<dbReference type="OMA" id="KSINDSP"/>
<keyword evidence="4" id="KW-0732">Signal</keyword>
<sequence length="418" mass="47241">MAYLHLSQIRSHGYLKSANCLVDSRWVLKVAGFGLQALRTTNTGQDEYAYHRDLLWMAPELLRMDPQSRPIYGTQSGDVYSFAIVLQEIMFRSLPFFIGDISPKEVITKVKEPPAEGIFRPQIPKDENTAQAPHQSLVIEKMKQCWAENPTERPTFKALKLFLKKLHKGRNISIMDSMLAKLEKYSSNLEEIIAQRTSALTEEKKKTDKLLYRMLPREVAEELKRGRNVDAELYDQVTIYFSDIVDFTVLCSKSTPMQVVQLLNGLYTQFDGIIEEHNVYKVETIGDAYMLASGLPTKNARHAADIADVALQLLDATIGFRIQHLPQNRMRLRIGLHTGSCAAGVVGLTMPRYCLFGDTVNMASRMESTGEPLKIHLSESSANALKSFPQYLISERGEIEVKGKGVVTTYWLDGKKTE</sequence>
<dbReference type="Pfam" id="PF00211">
    <property type="entry name" value="Guanylate_cyc"/>
    <property type="match status" value="1"/>
</dbReference>
<evidence type="ECO:0000259" key="16">
    <source>
        <dbReference type="PROSITE" id="PS50125"/>
    </source>
</evidence>
<evidence type="ECO:0000256" key="13">
    <source>
        <dbReference type="RuleBase" id="RU000405"/>
    </source>
</evidence>
<evidence type="ECO:0000313" key="19">
    <source>
        <dbReference type="Proteomes" id="UP000014760"/>
    </source>
</evidence>
<dbReference type="InterPro" id="IPR020635">
    <property type="entry name" value="Tyr_kinase_cat_dom"/>
</dbReference>
<evidence type="ECO:0000313" key="17">
    <source>
        <dbReference type="EMBL" id="ELU03633.1"/>
    </source>
</evidence>
<keyword evidence="6" id="KW-1133">Transmembrane helix</keyword>
<dbReference type="PROSITE" id="PS50125">
    <property type="entry name" value="GUANYLATE_CYCLASE_2"/>
    <property type="match status" value="1"/>
</dbReference>